<keyword evidence="5 7" id="KW-1133">Transmembrane helix</keyword>
<keyword evidence="3 8" id="KW-0808">Transferase</keyword>
<dbReference type="GO" id="GO:0016757">
    <property type="term" value="F:glycosyltransferase activity"/>
    <property type="evidence" value="ECO:0007669"/>
    <property type="project" value="UniProtKB-KW"/>
</dbReference>
<accession>A0A2H0BU98</accession>
<gene>
    <name evidence="8" type="ORF">COW99_05315</name>
</gene>
<dbReference type="Gene3D" id="3.90.550.10">
    <property type="entry name" value="Spore Coat Polysaccharide Biosynthesis Protein SpsA, Chain A"/>
    <property type="match status" value="1"/>
</dbReference>
<organism evidence="8 9">
    <name type="scientific">Candidatus Roizmanbacteria bacterium CG22_combo_CG10-13_8_21_14_all_38_20</name>
    <dbReference type="NCBI Taxonomy" id="1974862"/>
    <lineage>
        <taxon>Bacteria</taxon>
        <taxon>Candidatus Roizmaniibacteriota</taxon>
    </lineage>
</organism>
<dbReference type="InterPro" id="IPR050321">
    <property type="entry name" value="Glycosyltr_2/OpgH_subfam"/>
</dbReference>
<proteinExistence type="predicted"/>
<evidence type="ECO:0000256" key="5">
    <source>
        <dbReference type="ARBA" id="ARBA00022989"/>
    </source>
</evidence>
<comment type="subcellular location">
    <subcellularLocation>
        <location evidence="1">Membrane</location>
        <topology evidence="1">Multi-pass membrane protein</topology>
    </subcellularLocation>
</comment>
<keyword evidence="6 7" id="KW-0472">Membrane</keyword>
<evidence type="ECO:0000313" key="8">
    <source>
        <dbReference type="EMBL" id="PIP61184.1"/>
    </source>
</evidence>
<evidence type="ECO:0000256" key="6">
    <source>
        <dbReference type="ARBA" id="ARBA00023136"/>
    </source>
</evidence>
<evidence type="ECO:0000256" key="7">
    <source>
        <dbReference type="SAM" id="Phobius"/>
    </source>
</evidence>
<feature type="transmembrane region" description="Helical" evidence="7">
    <location>
        <begin position="360"/>
        <end position="381"/>
    </location>
</feature>
<dbReference type="PANTHER" id="PTHR43867:SF2">
    <property type="entry name" value="CELLULOSE SYNTHASE CATALYTIC SUBUNIT A [UDP-FORMING]"/>
    <property type="match status" value="1"/>
</dbReference>
<feature type="transmembrane region" description="Helical" evidence="7">
    <location>
        <begin position="324"/>
        <end position="348"/>
    </location>
</feature>
<dbReference type="InterPro" id="IPR029044">
    <property type="entry name" value="Nucleotide-diphossugar_trans"/>
</dbReference>
<evidence type="ECO:0000256" key="1">
    <source>
        <dbReference type="ARBA" id="ARBA00004141"/>
    </source>
</evidence>
<reference evidence="8 9" key="1">
    <citation type="submission" date="2017-09" db="EMBL/GenBank/DDBJ databases">
        <title>Depth-based differentiation of microbial function through sediment-hosted aquifers and enrichment of novel symbionts in the deep terrestrial subsurface.</title>
        <authorList>
            <person name="Probst A.J."/>
            <person name="Ladd B."/>
            <person name="Jarett J.K."/>
            <person name="Geller-Mcgrath D.E."/>
            <person name="Sieber C.M."/>
            <person name="Emerson J.B."/>
            <person name="Anantharaman K."/>
            <person name="Thomas B.C."/>
            <person name="Malmstrom R."/>
            <person name="Stieglmeier M."/>
            <person name="Klingl A."/>
            <person name="Woyke T."/>
            <person name="Ryan C.M."/>
            <person name="Banfield J.F."/>
        </authorList>
    </citation>
    <scope>NUCLEOTIDE SEQUENCE [LARGE SCALE GENOMIC DNA]</scope>
    <source>
        <strain evidence="8">CG22_combo_CG10-13_8_21_14_all_38_20</strain>
    </source>
</reference>
<dbReference type="EMBL" id="PCTA01000033">
    <property type="protein sequence ID" value="PIP61184.1"/>
    <property type="molecule type" value="Genomic_DNA"/>
</dbReference>
<evidence type="ECO:0000256" key="2">
    <source>
        <dbReference type="ARBA" id="ARBA00022676"/>
    </source>
</evidence>
<evidence type="ECO:0000256" key="3">
    <source>
        <dbReference type="ARBA" id="ARBA00022679"/>
    </source>
</evidence>
<comment type="caution">
    <text evidence="8">The sequence shown here is derived from an EMBL/GenBank/DDBJ whole genome shotgun (WGS) entry which is preliminary data.</text>
</comment>
<keyword evidence="4 7" id="KW-0812">Transmembrane</keyword>
<dbReference type="GO" id="GO:0016020">
    <property type="term" value="C:membrane"/>
    <property type="evidence" value="ECO:0007669"/>
    <property type="project" value="UniProtKB-SubCell"/>
</dbReference>
<dbReference type="AlphaFoldDB" id="A0A2H0BU98"/>
<evidence type="ECO:0000313" key="9">
    <source>
        <dbReference type="Proteomes" id="UP000231246"/>
    </source>
</evidence>
<dbReference type="SUPFAM" id="SSF53448">
    <property type="entry name" value="Nucleotide-diphospho-sugar transferases"/>
    <property type="match status" value="1"/>
</dbReference>
<protein>
    <submittedName>
        <fullName evidence="8">Glycosyl transferase family 2</fullName>
    </submittedName>
</protein>
<dbReference type="Proteomes" id="UP000231246">
    <property type="component" value="Unassembled WGS sequence"/>
</dbReference>
<keyword evidence="2" id="KW-0328">Glycosyltransferase</keyword>
<feature type="transmembrane region" description="Helical" evidence="7">
    <location>
        <begin position="30"/>
        <end position="53"/>
    </location>
</feature>
<dbReference type="Pfam" id="PF13641">
    <property type="entry name" value="Glyco_tranf_2_3"/>
    <property type="match status" value="1"/>
</dbReference>
<evidence type="ECO:0000256" key="4">
    <source>
        <dbReference type="ARBA" id="ARBA00022692"/>
    </source>
</evidence>
<name>A0A2H0BU98_9BACT</name>
<sequence>MKAVLIITVFLLGLLGLTQLLSLTLISSLLFVFTTLLILQGAFSTYGLLYSWFIDKDLTHLKPDMETLSTIKSKFTLIIPARFEEKVIQDTLRAMAKINYPKQLFEVIVVIRNDDTGTINKVRELLPELNGTDIKLITYAGYPVNKARALNEGLLHATGDFIGVFDAEDEPHMDIVTAVNSTFSKRKVDVVQSAVQLVTVNASWFAPLNVLEYYYWFKSVIPMFSDLGATPLGGNTVFFARSVLQSIGGWDDTKLTEDADIGMRLSAAGYKITAINDVRIATLEETPANLNSFIKQRSRWNRGYFQILFSGIWTKLPTLKQQLLALYVILQPVIYHFSLIGFVILPTLALNSRVPFMLTLYSFIPLYFLIIHIILMLIGLYEFKYSYQIASSAMIYILLLIVYFPYQLVLAYSSLRGGIQILLGDNNWEKTEHYNTHRLQQYYIE</sequence>
<dbReference type="PANTHER" id="PTHR43867">
    <property type="entry name" value="CELLULOSE SYNTHASE CATALYTIC SUBUNIT A [UDP-FORMING]"/>
    <property type="match status" value="1"/>
</dbReference>
<feature type="transmembrane region" description="Helical" evidence="7">
    <location>
        <begin position="393"/>
        <end position="415"/>
    </location>
</feature>